<dbReference type="EMBL" id="PVTF01000006">
    <property type="protein sequence ID" value="PRY40365.1"/>
    <property type="molecule type" value="Genomic_DNA"/>
</dbReference>
<feature type="compositionally biased region" description="Low complexity" evidence="5">
    <location>
        <begin position="55"/>
        <end position="96"/>
    </location>
</feature>
<comment type="caution">
    <text evidence="8">The sequence shown here is derived from an EMBL/GenBank/DDBJ whole genome shotgun (WGS) entry which is preliminary data.</text>
</comment>
<keyword evidence="9" id="KW-1185">Reference proteome</keyword>
<evidence type="ECO:0000256" key="4">
    <source>
        <dbReference type="ARBA" id="ARBA00022807"/>
    </source>
</evidence>
<evidence type="ECO:0000313" key="8">
    <source>
        <dbReference type="EMBL" id="PRY40365.1"/>
    </source>
</evidence>
<keyword evidence="6" id="KW-0732">Signal</keyword>
<dbReference type="GO" id="GO:0006508">
    <property type="term" value="P:proteolysis"/>
    <property type="evidence" value="ECO:0007669"/>
    <property type="project" value="UniProtKB-KW"/>
</dbReference>
<comment type="similarity">
    <text evidence="1">Belongs to the peptidase C40 family.</text>
</comment>
<dbReference type="SUPFAM" id="SSF54001">
    <property type="entry name" value="Cysteine proteinases"/>
    <property type="match status" value="1"/>
</dbReference>
<accession>A0A2T0T3V6</accession>
<keyword evidence="4" id="KW-0788">Thiol protease</keyword>
<dbReference type="InterPro" id="IPR051794">
    <property type="entry name" value="PG_Endopeptidase_C40"/>
</dbReference>
<dbReference type="AlphaFoldDB" id="A0A2T0T3V6"/>
<reference evidence="8 9" key="1">
    <citation type="submission" date="2018-03" db="EMBL/GenBank/DDBJ databases">
        <title>Genomic Encyclopedia of Archaeal and Bacterial Type Strains, Phase II (KMG-II): from individual species to whole genera.</title>
        <authorList>
            <person name="Goeker M."/>
        </authorList>
    </citation>
    <scope>NUCLEOTIDE SEQUENCE [LARGE SCALE GENOMIC DNA]</scope>
    <source>
        <strain evidence="8 9">DSM 44720</strain>
    </source>
</reference>
<keyword evidence="3 8" id="KW-0378">Hydrolase</keyword>
<feature type="chain" id="PRO_5015488186" evidence="6">
    <location>
        <begin position="24"/>
        <end position="446"/>
    </location>
</feature>
<dbReference type="Gene3D" id="3.90.1720.10">
    <property type="entry name" value="endopeptidase domain like (from Nostoc punctiforme)"/>
    <property type="match status" value="1"/>
</dbReference>
<dbReference type="GO" id="GO:0008234">
    <property type="term" value="F:cysteine-type peptidase activity"/>
    <property type="evidence" value="ECO:0007669"/>
    <property type="project" value="UniProtKB-KW"/>
</dbReference>
<sequence>MRGLVVVAVVAVVLVSGAPASLAQPDPSSAVPTTTTPPPVTTTPPPVTTTPPPVTTTTTTPPQTTTPPVTTTKPPTTTTPPSSGTSTTPPTSSTPSAPLPTPTVPGQPAVPNTAEMTKYLEASQAAALANQDALTAQQNLADKREAADKATTAASNSKQAAADAVKAEEAAKTIEIRAHAQAITLQAEVDTLVEITFKGLRLNGLAAVFSSESPEEYLDAAMIMDVYAERHGEMVKTAQKAADDALDAQKKAKEASDQVEATSKKAEEDRVTAQRLADEAAAAVTLAEQRKANLDGKSGDVRQALGVLSPADLARLTNTGPSINVPLPTGAAGDAVKFALAQLGKPYVWGAIGPDTYDCSGLMQTAYKSVGVSIPRTTYVQALVGNAVPRDQVKAGDLILYYADLGHVAMAIDGTYAVHAPTAGEPVKVSLINAIGPIATIRRVTG</sequence>
<evidence type="ECO:0000256" key="2">
    <source>
        <dbReference type="ARBA" id="ARBA00022670"/>
    </source>
</evidence>
<dbReference type="InterPro" id="IPR000064">
    <property type="entry name" value="NLP_P60_dom"/>
</dbReference>
<feature type="region of interest" description="Disordered" evidence="5">
    <location>
        <begin position="247"/>
        <end position="267"/>
    </location>
</feature>
<gene>
    <name evidence="8" type="ORF">CLV43_106100</name>
</gene>
<dbReference type="PANTHER" id="PTHR47359:SF3">
    <property type="entry name" value="NLP_P60 DOMAIN-CONTAINING PROTEIN-RELATED"/>
    <property type="match status" value="1"/>
</dbReference>
<name>A0A2T0T3V6_9PSEU</name>
<feature type="compositionally biased region" description="Pro residues" evidence="5">
    <location>
        <begin position="35"/>
        <end position="54"/>
    </location>
</feature>
<dbReference type="InterPro" id="IPR038765">
    <property type="entry name" value="Papain-like_cys_pep_sf"/>
</dbReference>
<evidence type="ECO:0000256" key="6">
    <source>
        <dbReference type="SAM" id="SignalP"/>
    </source>
</evidence>
<protein>
    <submittedName>
        <fullName evidence="8">Cell wall-associated NlpC family hydrolase</fullName>
    </submittedName>
</protein>
<dbReference type="PROSITE" id="PS51935">
    <property type="entry name" value="NLPC_P60"/>
    <property type="match status" value="1"/>
</dbReference>
<dbReference type="PANTHER" id="PTHR47359">
    <property type="entry name" value="PEPTIDOGLYCAN DL-ENDOPEPTIDASE CWLO"/>
    <property type="match status" value="1"/>
</dbReference>
<evidence type="ECO:0000256" key="5">
    <source>
        <dbReference type="SAM" id="MobiDB-lite"/>
    </source>
</evidence>
<evidence type="ECO:0000256" key="3">
    <source>
        <dbReference type="ARBA" id="ARBA00022801"/>
    </source>
</evidence>
<organism evidence="8 9">
    <name type="scientific">Umezawaea tangerina</name>
    <dbReference type="NCBI Taxonomy" id="84725"/>
    <lineage>
        <taxon>Bacteria</taxon>
        <taxon>Bacillati</taxon>
        <taxon>Actinomycetota</taxon>
        <taxon>Actinomycetes</taxon>
        <taxon>Pseudonocardiales</taxon>
        <taxon>Pseudonocardiaceae</taxon>
        <taxon>Umezawaea</taxon>
    </lineage>
</organism>
<dbReference type="Pfam" id="PF00877">
    <property type="entry name" value="NLPC_P60"/>
    <property type="match status" value="1"/>
</dbReference>
<evidence type="ECO:0000259" key="7">
    <source>
        <dbReference type="PROSITE" id="PS51935"/>
    </source>
</evidence>
<feature type="domain" description="NlpC/P60" evidence="7">
    <location>
        <begin position="329"/>
        <end position="446"/>
    </location>
</feature>
<dbReference type="Proteomes" id="UP000239494">
    <property type="component" value="Unassembled WGS sequence"/>
</dbReference>
<feature type="region of interest" description="Disordered" evidence="5">
    <location>
        <begin position="20"/>
        <end position="111"/>
    </location>
</feature>
<dbReference type="RefSeq" id="WP_170155937.1">
    <property type="nucleotide sequence ID" value="NZ_PVTF01000006.1"/>
</dbReference>
<evidence type="ECO:0000313" key="9">
    <source>
        <dbReference type="Proteomes" id="UP000239494"/>
    </source>
</evidence>
<evidence type="ECO:0000256" key="1">
    <source>
        <dbReference type="ARBA" id="ARBA00007074"/>
    </source>
</evidence>
<proteinExistence type="inferred from homology"/>
<keyword evidence="2" id="KW-0645">Protease</keyword>
<feature type="signal peptide" evidence="6">
    <location>
        <begin position="1"/>
        <end position="23"/>
    </location>
</feature>